<evidence type="ECO:0000256" key="1">
    <source>
        <dbReference type="SAM" id="SignalP"/>
    </source>
</evidence>
<proteinExistence type="predicted"/>
<name>A0A0G4EYN4_9ALVE</name>
<dbReference type="VEuPathDB" id="CryptoDB:Cvel_14303"/>
<gene>
    <name evidence="2" type="ORF">Cvel_14303</name>
</gene>
<protein>
    <recommendedName>
        <fullName evidence="3">NYN domain-containing protein</fullName>
    </recommendedName>
</protein>
<accession>A0A0G4EYN4</accession>
<dbReference type="EMBL" id="CDMZ01000013">
    <property type="protein sequence ID" value="CEM04472.1"/>
    <property type="molecule type" value="Genomic_DNA"/>
</dbReference>
<dbReference type="AlphaFoldDB" id="A0A0G4EYN4"/>
<feature type="signal peptide" evidence="1">
    <location>
        <begin position="1"/>
        <end position="25"/>
    </location>
</feature>
<organism evidence="2">
    <name type="scientific">Chromera velia CCMP2878</name>
    <dbReference type="NCBI Taxonomy" id="1169474"/>
    <lineage>
        <taxon>Eukaryota</taxon>
        <taxon>Sar</taxon>
        <taxon>Alveolata</taxon>
        <taxon>Colpodellida</taxon>
        <taxon>Chromeraceae</taxon>
        <taxon>Chromera</taxon>
    </lineage>
</organism>
<reference evidence="2" key="1">
    <citation type="submission" date="2014-11" db="EMBL/GenBank/DDBJ databases">
        <authorList>
            <person name="Otto D Thomas"/>
            <person name="Naeem Raeece"/>
        </authorList>
    </citation>
    <scope>NUCLEOTIDE SEQUENCE</scope>
</reference>
<sequence length="242" mass="27522">MMTTSPFAVAVSALMSLLLLWDIENVPVRKPMTPTRFVWYLLHYFFMNYEVKVNAMHKEIPVVMSKGHYDNPDNNGLMHSLLHHPSMFPVCAPEAEQAADNYIRNRLKGALLDMPARKMIVVLSNDKGYAKDIVPLAKAGLNVLAIVPSLTSRLGGKLLSTVNRPTMESKVFLLSKIFKTVKTHVSSSVKSVAVKHGLSLEDDEQRKKLRTFCEIQCSARRAFWRRRSRQWLPKSFEPSSHQ</sequence>
<evidence type="ECO:0008006" key="3">
    <source>
        <dbReference type="Google" id="ProtNLM"/>
    </source>
</evidence>
<feature type="chain" id="PRO_5005188359" description="NYN domain-containing protein" evidence="1">
    <location>
        <begin position="26"/>
        <end position="242"/>
    </location>
</feature>
<keyword evidence="1" id="KW-0732">Signal</keyword>
<evidence type="ECO:0000313" key="2">
    <source>
        <dbReference type="EMBL" id="CEM04472.1"/>
    </source>
</evidence>